<dbReference type="SMART" id="SM00778">
    <property type="entry name" value="Prim_Zn_Ribbon"/>
    <property type="match status" value="1"/>
</dbReference>
<dbReference type="AlphaFoldDB" id="A0A4R8FJ90"/>
<dbReference type="GO" id="GO:0008270">
    <property type="term" value="F:zinc ion binding"/>
    <property type="evidence" value="ECO:0007669"/>
    <property type="project" value="InterPro"/>
</dbReference>
<evidence type="ECO:0000313" key="3">
    <source>
        <dbReference type="EMBL" id="TDX23725.1"/>
    </source>
</evidence>
<keyword evidence="3" id="KW-0067">ATP-binding</keyword>
<dbReference type="Pfam" id="PF23639">
    <property type="entry name" value="DUF7146"/>
    <property type="match status" value="1"/>
</dbReference>
<reference evidence="3 4" key="1">
    <citation type="submission" date="2019-03" db="EMBL/GenBank/DDBJ databases">
        <title>Freshwater and sediment microbial communities from various areas in North America, analyzing microbe dynamics in response to fracking.</title>
        <authorList>
            <person name="Lamendella R."/>
        </authorList>
    </citation>
    <scope>NUCLEOTIDE SEQUENCE [LARGE SCALE GENOMIC DNA]</scope>
    <source>
        <strain evidence="3 4">6_TX</strain>
    </source>
</reference>
<dbReference type="Pfam" id="PF08273">
    <property type="entry name" value="Zn_Ribbon_Prim"/>
    <property type="match status" value="1"/>
</dbReference>
<dbReference type="RefSeq" id="WP_134020625.1">
    <property type="nucleotide sequence ID" value="NZ_SOEC01000024.1"/>
</dbReference>
<organism evidence="3 4">
    <name type="scientific">Modicisalibacter xianhensis</name>
    <dbReference type="NCBI Taxonomy" id="442341"/>
    <lineage>
        <taxon>Bacteria</taxon>
        <taxon>Pseudomonadati</taxon>
        <taxon>Pseudomonadota</taxon>
        <taxon>Gammaproteobacteria</taxon>
        <taxon>Oceanospirillales</taxon>
        <taxon>Halomonadaceae</taxon>
        <taxon>Modicisalibacter</taxon>
    </lineage>
</organism>
<gene>
    <name evidence="3" type="ORF">DFO67_12442</name>
</gene>
<dbReference type="InterPro" id="IPR055570">
    <property type="entry name" value="DUF7146"/>
</dbReference>
<dbReference type="InterPro" id="IPR006171">
    <property type="entry name" value="TOPRIM_dom"/>
</dbReference>
<keyword evidence="3" id="KW-0547">Nucleotide-binding</keyword>
<keyword evidence="3" id="KW-0347">Helicase</keyword>
<dbReference type="InterPro" id="IPR034154">
    <property type="entry name" value="TOPRIM_DnaG/twinkle"/>
</dbReference>
<name>A0A4R8FJ90_9GAMM</name>
<feature type="compositionally biased region" description="Polar residues" evidence="1">
    <location>
        <begin position="112"/>
        <end position="128"/>
    </location>
</feature>
<evidence type="ECO:0000259" key="2">
    <source>
        <dbReference type="SMART" id="SM00778"/>
    </source>
</evidence>
<accession>A0A4R8FJ90</accession>
<proteinExistence type="predicted"/>
<dbReference type="Pfam" id="PF13362">
    <property type="entry name" value="Toprim_3"/>
    <property type="match status" value="1"/>
</dbReference>
<keyword evidence="3" id="KW-0378">Hydrolase</keyword>
<dbReference type="GO" id="GO:0004386">
    <property type="term" value="F:helicase activity"/>
    <property type="evidence" value="ECO:0007669"/>
    <property type="project" value="UniProtKB-KW"/>
</dbReference>
<feature type="compositionally biased region" description="Basic and acidic residues" evidence="1">
    <location>
        <begin position="139"/>
        <end position="153"/>
    </location>
</feature>
<dbReference type="EMBL" id="SOEC01000024">
    <property type="protein sequence ID" value="TDX23725.1"/>
    <property type="molecule type" value="Genomic_DNA"/>
</dbReference>
<dbReference type="OrthoDB" id="8967890at2"/>
<dbReference type="CDD" id="cd01029">
    <property type="entry name" value="TOPRIM_primases"/>
    <property type="match status" value="1"/>
</dbReference>
<dbReference type="SUPFAM" id="SSF57783">
    <property type="entry name" value="Zinc beta-ribbon"/>
    <property type="match status" value="1"/>
</dbReference>
<feature type="region of interest" description="Disordered" evidence="1">
    <location>
        <begin position="106"/>
        <end position="153"/>
    </location>
</feature>
<comment type="caution">
    <text evidence="3">The sequence shown here is derived from an EMBL/GenBank/DDBJ whole genome shotgun (WGS) entry which is preliminary data.</text>
</comment>
<feature type="domain" description="DNA primase/helicase Gp4 N-terminal Bacteriophage T7-like" evidence="2">
    <location>
        <begin position="39"/>
        <end position="78"/>
    </location>
</feature>
<dbReference type="InterPro" id="IPR013237">
    <property type="entry name" value="Phage_T7_Gp4_N"/>
</dbReference>
<protein>
    <submittedName>
        <fullName evidence="3">Primase-helicase-like zinc-binding protein</fullName>
    </submittedName>
</protein>
<evidence type="ECO:0000313" key="4">
    <source>
        <dbReference type="Proteomes" id="UP000294489"/>
    </source>
</evidence>
<sequence>MQDDMYYHADEVRQAAIGRWPLIVGALAPHLEPALRKIGKHVSCPIHGGKDGFRLFKKDFNQKGGGVCNTCGPKHDGFELLMWANNWSFWETKERIGELLGLSPRHRRARNSQRGQSRQAQSNQNVTVPQAKAQQAAEGKARGRSEPADTKTNLEDRSAAWLLELQEKLERQKSVSSAQAHKSIQRVWDECVGLDSPSASPVWRYFTGRGLVIKRSSQWMAGDCLRFHPSLPYYEECEEEVTVDGNTSVQSKVICKGNYPALVCAIRDKSGKLLTLHRTYLTQTGSKAKVKEARKMMTVPDDVEVVGGAIRMGEPAEGVLGVAEGLETALSGYRASGLPTWSLVNTTLLEGFVPPDGVHTVVIWVDKDKSHAGERAAMVLKSRLESLGIRVVMLIPALPIPARAKGIDWNDVLQTQGLLGFPNPRRLRADLIRQEVAYGS</sequence>
<dbReference type="Proteomes" id="UP000294489">
    <property type="component" value="Unassembled WGS sequence"/>
</dbReference>
<evidence type="ECO:0000256" key="1">
    <source>
        <dbReference type="SAM" id="MobiDB-lite"/>
    </source>
</evidence>